<dbReference type="InterPro" id="IPR058240">
    <property type="entry name" value="rSAM_sf"/>
</dbReference>
<gene>
    <name evidence="6" type="ORF">SAMN02910323_1301</name>
</gene>
<dbReference type="InterPro" id="IPR007197">
    <property type="entry name" value="rSAM"/>
</dbReference>
<keyword evidence="7" id="KW-1185">Reference proteome</keyword>
<accession>A0A1K1NCX5</accession>
<keyword evidence="4" id="KW-0411">Iron-sulfur</keyword>
<keyword evidence="2" id="KW-0479">Metal-binding</keyword>
<dbReference type="GO" id="GO:0003824">
    <property type="term" value="F:catalytic activity"/>
    <property type="evidence" value="ECO:0007669"/>
    <property type="project" value="InterPro"/>
</dbReference>
<evidence type="ECO:0000256" key="3">
    <source>
        <dbReference type="ARBA" id="ARBA00023004"/>
    </source>
</evidence>
<dbReference type="PANTHER" id="PTHR11228:SF7">
    <property type="entry name" value="PQQA PEPTIDE CYCLASE"/>
    <property type="match status" value="1"/>
</dbReference>
<dbReference type="Pfam" id="PF04055">
    <property type="entry name" value="Radical_SAM"/>
    <property type="match status" value="1"/>
</dbReference>
<keyword evidence="1" id="KW-0949">S-adenosyl-L-methionine</keyword>
<evidence type="ECO:0000259" key="5">
    <source>
        <dbReference type="Pfam" id="PF04055"/>
    </source>
</evidence>
<feature type="domain" description="Radical SAM core" evidence="5">
    <location>
        <begin position="323"/>
        <end position="481"/>
    </location>
</feature>
<evidence type="ECO:0000256" key="1">
    <source>
        <dbReference type="ARBA" id="ARBA00022691"/>
    </source>
</evidence>
<reference evidence="7" key="1">
    <citation type="submission" date="2016-11" db="EMBL/GenBank/DDBJ databases">
        <authorList>
            <person name="Varghese N."/>
            <person name="Submissions S."/>
        </authorList>
    </citation>
    <scope>NUCLEOTIDE SEQUENCE [LARGE SCALE GENOMIC DNA]</scope>
    <source>
        <strain evidence="7">C3</strain>
    </source>
</reference>
<evidence type="ECO:0000313" key="7">
    <source>
        <dbReference type="Proteomes" id="UP000182958"/>
    </source>
</evidence>
<dbReference type="SFLD" id="SFLDG01067">
    <property type="entry name" value="SPASM/twitch_domain_containing"/>
    <property type="match status" value="1"/>
</dbReference>
<dbReference type="EMBL" id="FPJA01000005">
    <property type="protein sequence ID" value="SFW32222.1"/>
    <property type="molecule type" value="Genomic_DNA"/>
</dbReference>
<name>A0A1K1NCX5_SELRU</name>
<dbReference type="CDD" id="cd01335">
    <property type="entry name" value="Radical_SAM"/>
    <property type="match status" value="1"/>
</dbReference>
<dbReference type="AlphaFoldDB" id="A0A1K1NCX5"/>
<dbReference type="GO" id="GO:0046872">
    <property type="term" value="F:metal ion binding"/>
    <property type="evidence" value="ECO:0007669"/>
    <property type="project" value="UniProtKB-KW"/>
</dbReference>
<proteinExistence type="predicted"/>
<evidence type="ECO:0000313" key="6">
    <source>
        <dbReference type="EMBL" id="SFW32222.1"/>
    </source>
</evidence>
<organism evidence="6 7">
    <name type="scientific">Selenomonas ruminantium</name>
    <dbReference type="NCBI Taxonomy" id="971"/>
    <lineage>
        <taxon>Bacteria</taxon>
        <taxon>Bacillati</taxon>
        <taxon>Bacillota</taxon>
        <taxon>Negativicutes</taxon>
        <taxon>Selenomonadales</taxon>
        <taxon>Selenomonadaceae</taxon>
        <taxon>Selenomonas</taxon>
    </lineage>
</organism>
<dbReference type="RefSeq" id="WP_072305969.1">
    <property type="nucleotide sequence ID" value="NZ_FPJA01000005.1"/>
</dbReference>
<dbReference type="Proteomes" id="UP000182958">
    <property type="component" value="Unassembled WGS sequence"/>
</dbReference>
<protein>
    <recommendedName>
        <fullName evidence="5">Radical SAM core domain-containing protein</fullName>
    </recommendedName>
</protein>
<dbReference type="InterPro" id="IPR013785">
    <property type="entry name" value="Aldolase_TIM"/>
</dbReference>
<dbReference type="SUPFAM" id="SSF102114">
    <property type="entry name" value="Radical SAM enzymes"/>
    <property type="match status" value="1"/>
</dbReference>
<sequence>MDKVNRNLLQAIQKGEEQILIYGIGKFQQDVEYIFDELAVEAYLIDQYPIGGHSDRPVFSLDAWNPGTTKAKIVLICDFDAEEVRQELLAKGISDAHIIVADELFLLLDDELDPVLAAHGRKLAVLTDCNKGSEVCKTCGLDALLVRTPEALMLECVEVGSVKLKDYYFIVATREFEHGICVLEDLGLKVNEDFMDSDILLMPKFSEMLHETIYAQPEDQPRDCDLPFFNLIIGNNFWPFPCCPAGVQGKWADRERLYYRTWTQLWNSTWFKIYRLSMLNKTYCFCDHHFCNRLQVKVGTTDRRVYFETSKKPRHLQLEIDYTCNLHCPSCRPGPRVATPERRRLLETIVRDARENHVLDDLKLTRLAGYGDVFASKYYQDLLYGDKKRQDLFLITNGNLFTEDKFDRLLPCYENIDIYISIDAACEDTYNKLRPGGNWHKLMQNLEMLARKKREGKIRFFRIQMVVQDDNYKEIPDFVRLGEKLGVSDCYMNNLRQWGHMSIDEFERKNILNPDYTVKDKVKKYMEDSYVVSRPEGFVRFDFMK</sequence>
<dbReference type="SFLD" id="SFLDS00029">
    <property type="entry name" value="Radical_SAM"/>
    <property type="match status" value="1"/>
</dbReference>
<dbReference type="Gene3D" id="3.20.20.70">
    <property type="entry name" value="Aldolase class I"/>
    <property type="match status" value="1"/>
</dbReference>
<keyword evidence="3" id="KW-0408">Iron</keyword>
<dbReference type="InterPro" id="IPR050377">
    <property type="entry name" value="Radical_SAM_PqqE_MftC-like"/>
</dbReference>
<dbReference type="GO" id="GO:0051536">
    <property type="term" value="F:iron-sulfur cluster binding"/>
    <property type="evidence" value="ECO:0007669"/>
    <property type="project" value="UniProtKB-KW"/>
</dbReference>
<dbReference type="PANTHER" id="PTHR11228">
    <property type="entry name" value="RADICAL SAM DOMAIN PROTEIN"/>
    <property type="match status" value="1"/>
</dbReference>
<evidence type="ECO:0000256" key="4">
    <source>
        <dbReference type="ARBA" id="ARBA00023014"/>
    </source>
</evidence>
<evidence type="ECO:0000256" key="2">
    <source>
        <dbReference type="ARBA" id="ARBA00022723"/>
    </source>
</evidence>